<gene>
    <name evidence="1" type="ORF">NPIL_33561</name>
</gene>
<comment type="caution">
    <text evidence="1">The sequence shown here is derived from an EMBL/GenBank/DDBJ whole genome shotgun (WGS) entry which is preliminary data.</text>
</comment>
<sequence length="130" mass="14432">MPCKQPVDHQARVRPASEHMSSQLKCQKWLPWEDKVTENAEVQQEVTASISHFSSLNVPSEQPVLGTDILSQTPQWLVLKESVPTLTFGSQIHTPGAPSLFSRLTFQVSNREPKTETHLESSKGAVSLVT</sequence>
<name>A0A8X6UFE6_NEPPI</name>
<dbReference type="AlphaFoldDB" id="A0A8X6UFE6"/>
<evidence type="ECO:0000313" key="2">
    <source>
        <dbReference type="Proteomes" id="UP000887013"/>
    </source>
</evidence>
<protein>
    <submittedName>
        <fullName evidence="1">Uncharacterized protein</fullName>
    </submittedName>
</protein>
<accession>A0A8X6UFE6</accession>
<evidence type="ECO:0000313" key="1">
    <source>
        <dbReference type="EMBL" id="GFU08781.1"/>
    </source>
</evidence>
<keyword evidence="2" id="KW-1185">Reference proteome</keyword>
<dbReference type="Proteomes" id="UP000887013">
    <property type="component" value="Unassembled WGS sequence"/>
</dbReference>
<proteinExistence type="predicted"/>
<organism evidence="1 2">
    <name type="scientific">Nephila pilipes</name>
    <name type="common">Giant wood spider</name>
    <name type="synonym">Nephila maculata</name>
    <dbReference type="NCBI Taxonomy" id="299642"/>
    <lineage>
        <taxon>Eukaryota</taxon>
        <taxon>Metazoa</taxon>
        <taxon>Ecdysozoa</taxon>
        <taxon>Arthropoda</taxon>
        <taxon>Chelicerata</taxon>
        <taxon>Arachnida</taxon>
        <taxon>Araneae</taxon>
        <taxon>Araneomorphae</taxon>
        <taxon>Entelegynae</taxon>
        <taxon>Araneoidea</taxon>
        <taxon>Nephilidae</taxon>
        <taxon>Nephila</taxon>
    </lineage>
</organism>
<dbReference type="EMBL" id="BMAW01124627">
    <property type="protein sequence ID" value="GFU08781.1"/>
    <property type="molecule type" value="Genomic_DNA"/>
</dbReference>
<reference evidence="1" key="1">
    <citation type="submission" date="2020-08" db="EMBL/GenBank/DDBJ databases">
        <title>Multicomponent nature underlies the extraordinary mechanical properties of spider dragline silk.</title>
        <authorList>
            <person name="Kono N."/>
            <person name="Nakamura H."/>
            <person name="Mori M."/>
            <person name="Yoshida Y."/>
            <person name="Ohtoshi R."/>
            <person name="Malay A.D."/>
            <person name="Moran D.A.P."/>
            <person name="Tomita M."/>
            <person name="Numata K."/>
            <person name="Arakawa K."/>
        </authorList>
    </citation>
    <scope>NUCLEOTIDE SEQUENCE</scope>
</reference>